<feature type="region of interest" description="Disordered" evidence="1">
    <location>
        <begin position="19"/>
        <end position="50"/>
    </location>
</feature>
<keyword evidence="2" id="KW-0808">Transferase</keyword>
<keyword evidence="2" id="KW-0695">RNA-directed DNA polymerase</keyword>
<name>A0ABQ5BJC4_9ASTR</name>
<dbReference type="PANTHER" id="PTHR33710:SF64">
    <property type="entry name" value="ENDONUCLEASE_EXONUCLEASE_PHOSPHATASE DOMAIN-CONTAINING PROTEIN"/>
    <property type="match status" value="1"/>
</dbReference>
<dbReference type="PANTHER" id="PTHR33710">
    <property type="entry name" value="BNAC02G09200D PROTEIN"/>
    <property type="match status" value="1"/>
</dbReference>
<dbReference type="EMBL" id="BQNB010013244">
    <property type="protein sequence ID" value="GJT13623.1"/>
    <property type="molecule type" value="Genomic_DNA"/>
</dbReference>
<protein>
    <submittedName>
        <fullName evidence="2">RNA-directed DNA polymerase, eukaryota</fullName>
    </submittedName>
</protein>
<dbReference type="GO" id="GO:0003964">
    <property type="term" value="F:RNA-directed DNA polymerase activity"/>
    <property type="evidence" value="ECO:0007669"/>
    <property type="project" value="UniProtKB-KW"/>
</dbReference>
<gene>
    <name evidence="2" type="ORF">Tco_0860665</name>
</gene>
<comment type="caution">
    <text evidence="2">The sequence shown here is derived from an EMBL/GenBank/DDBJ whole genome shotgun (WGS) entry which is preliminary data.</text>
</comment>
<proteinExistence type="predicted"/>
<keyword evidence="2" id="KW-0548">Nucleotidyltransferase</keyword>
<dbReference type="SUPFAM" id="SSF56219">
    <property type="entry name" value="DNase I-like"/>
    <property type="match status" value="1"/>
</dbReference>
<feature type="compositionally biased region" description="Acidic residues" evidence="1">
    <location>
        <begin position="20"/>
        <end position="34"/>
    </location>
</feature>
<dbReference type="Proteomes" id="UP001151760">
    <property type="component" value="Unassembled WGS sequence"/>
</dbReference>
<dbReference type="Gene3D" id="3.60.10.10">
    <property type="entry name" value="Endonuclease/exonuclease/phosphatase"/>
    <property type="match status" value="1"/>
</dbReference>
<sequence length="226" mass="26084">MKGQIYWIQVKELEAWCPDFDVDQEDNNSSEEESEYKPSNSNESVDPNKSEDPFEIYKILKKKKEPEFKASGSILDVMDELIKVGQAMGYNMDGCMKNIESIIGDFNEVRYEQERYGTVFNLHGANTFNNFITMTGLVDLPIIKGYSLHVLINKSASKMSKLYRFLITEGLLSLFPSISALCLNRHLSDHRPIIMRELNTDYGPTPFRFFHSWTYKKGFDELVESS</sequence>
<evidence type="ECO:0000313" key="2">
    <source>
        <dbReference type="EMBL" id="GJT13623.1"/>
    </source>
</evidence>
<reference evidence="2" key="2">
    <citation type="submission" date="2022-01" db="EMBL/GenBank/DDBJ databases">
        <authorList>
            <person name="Yamashiro T."/>
            <person name="Shiraishi A."/>
            <person name="Satake H."/>
            <person name="Nakayama K."/>
        </authorList>
    </citation>
    <scope>NUCLEOTIDE SEQUENCE</scope>
</reference>
<evidence type="ECO:0000256" key="1">
    <source>
        <dbReference type="SAM" id="MobiDB-lite"/>
    </source>
</evidence>
<reference evidence="2" key="1">
    <citation type="journal article" date="2022" name="Int. J. Mol. Sci.">
        <title>Draft Genome of Tanacetum Coccineum: Genomic Comparison of Closely Related Tanacetum-Family Plants.</title>
        <authorList>
            <person name="Yamashiro T."/>
            <person name="Shiraishi A."/>
            <person name="Nakayama K."/>
            <person name="Satake H."/>
        </authorList>
    </citation>
    <scope>NUCLEOTIDE SEQUENCE</scope>
</reference>
<keyword evidence="3" id="KW-1185">Reference proteome</keyword>
<accession>A0ABQ5BJC4</accession>
<dbReference type="InterPro" id="IPR036691">
    <property type="entry name" value="Endo/exonu/phosph_ase_sf"/>
</dbReference>
<evidence type="ECO:0000313" key="3">
    <source>
        <dbReference type="Proteomes" id="UP001151760"/>
    </source>
</evidence>
<organism evidence="2 3">
    <name type="scientific">Tanacetum coccineum</name>
    <dbReference type="NCBI Taxonomy" id="301880"/>
    <lineage>
        <taxon>Eukaryota</taxon>
        <taxon>Viridiplantae</taxon>
        <taxon>Streptophyta</taxon>
        <taxon>Embryophyta</taxon>
        <taxon>Tracheophyta</taxon>
        <taxon>Spermatophyta</taxon>
        <taxon>Magnoliopsida</taxon>
        <taxon>eudicotyledons</taxon>
        <taxon>Gunneridae</taxon>
        <taxon>Pentapetalae</taxon>
        <taxon>asterids</taxon>
        <taxon>campanulids</taxon>
        <taxon>Asterales</taxon>
        <taxon>Asteraceae</taxon>
        <taxon>Asteroideae</taxon>
        <taxon>Anthemideae</taxon>
        <taxon>Anthemidinae</taxon>
        <taxon>Tanacetum</taxon>
    </lineage>
</organism>